<evidence type="ECO:0000256" key="1">
    <source>
        <dbReference type="ARBA" id="ARBA00008954"/>
    </source>
</evidence>
<dbReference type="Gene3D" id="3.90.1150.10">
    <property type="entry name" value="Aspartate Aminotransferase, domain 1"/>
    <property type="match status" value="1"/>
</dbReference>
<name>X1UMY4_9ZZZZ</name>
<dbReference type="PANTHER" id="PTHR45688:SF13">
    <property type="entry name" value="ALANINE--GLYOXYLATE AMINOTRANSFERASE 2-LIKE"/>
    <property type="match status" value="1"/>
</dbReference>
<comment type="similarity">
    <text evidence="1">Belongs to the class-III pyridoxal-phosphate-dependent aminotransferase family.</text>
</comment>
<evidence type="ECO:0000313" key="3">
    <source>
        <dbReference type="EMBL" id="GAJ01251.1"/>
    </source>
</evidence>
<dbReference type="InterPro" id="IPR005814">
    <property type="entry name" value="Aminotrans_3"/>
</dbReference>
<gene>
    <name evidence="3" type="ORF">S12H4_31918</name>
</gene>
<proteinExistence type="inferred from homology"/>
<dbReference type="InterPro" id="IPR015424">
    <property type="entry name" value="PyrdxlP-dep_Trfase"/>
</dbReference>
<dbReference type="AlphaFoldDB" id="X1UMY4"/>
<sequence length="227" mass="24757">EGNDIAATVMEPLCGEGGLIVPPAKAVKGMYEVTRDVGGFFISDEVQAGMGRTGKMFAIENHDVVPDYMSMGKALGAGYPMGASIGPAPMFSGPTRHSETFSAEPKMALLSLWVLKHIEDGDLLKNNAEKGAYLLKRLEELKHKHEVVGDVRGMGLMVGVEFVKDKKSKEKAPKIRNRVVKNAVQKQKLWMLGSGQNTLRLTPSYVITKEEIDDVIDRLDKAISQSA</sequence>
<dbReference type="InterPro" id="IPR015422">
    <property type="entry name" value="PyrdxlP-dep_Trfase_small"/>
</dbReference>
<dbReference type="GO" id="GO:0030170">
    <property type="term" value="F:pyridoxal phosphate binding"/>
    <property type="evidence" value="ECO:0007669"/>
    <property type="project" value="InterPro"/>
</dbReference>
<accession>X1UMY4</accession>
<dbReference type="SUPFAM" id="SSF53383">
    <property type="entry name" value="PLP-dependent transferases"/>
    <property type="match status" value="1"/>
</dbReference>
<dbReference type="GO" id="GO:0008483">
    <property type="term" value="F:transaminase activity"/>
    <property type="evidence" value="ECO:0007669"/>
    <property type="project" value="InterPro"/>
</dbReference>
<protein>
    <recommendedName>
        <fullName evidence="4">Aspartate aminotransferase family protein</fullName>
    </recommendedName>
</protein>
<evidence type="ECO:0000256" key="2">
    <source>
        <dbReference type="ARBA" id="ARBA00022898"/>
    </source>
</evidence>
<evidence type="ECO:0008006" key="4">
    <source>
        <dbReference type="Google" id="ProtNLM"/>
    </source>
</evidence>
<organism evidence="3">
    <name type="scientific">marine sediment metagenome</name>
    <dbReference type="NCBI Taxonomy" id="412755"/>
    <lineage>
        <taxon>unclassified sequences</taxon>
        <taxon>metagenomes</taxon>
        <taxon>ecological metagenomes</taxon>
    </lineage>
</organism>
<dbReference type="Pfam" id="PF00202">
    <property type="entry name" value="Aminotran_3"/>
    <property type="match status" value="1"/>
</dbReference>
<reference evidence="3" key="1">
    <citation type="journal article" date="2014" name="Front. Microbiol.">
        <title>High frequency of phylogenetically diverse reductive dehalogenase-homologous genes in deep subseafloor sedimentary metagenomes.</title>
        <authorList>
            <person name="Kawai M."/>
            <person name="Futagami T."/>
            <person name="Toyoda A."/>
            <person name="Takaki Y."/>
            <person name="Nishi S."/>
            <person name="Hori S."/>
            <person name="Arai W."/>
            <person name="Tsubouchi T."/>
            <person name="Morono Y."/>
            <person name="Uchiyama I."/>
            <person name="Ito T."/>
            <person name="Fujiyama A."/>
            <person name="Inagaki F."/>
            <person name="Takami H."/>
        </authorList>
    </citation>
    <scope>NUCLEOTIDE SEQUENCE</scope>
    <source>
        <strain evidence="3">Expedition CK06-06</strain>
    </source>
</reference>
<dbReference type="PANTHER" id="PTHR45688">
    <property type="match status" value="1"/>
</dbReference>
<dbReference type="Gene3D" id="3.40.640.10">
    <property type="entry name" value="Type I PLP-dependent aspartate aminotransferase-like (Major domain)"/>
    <property type="match status" value="1"/>
</dbReference>
<feature type="non-terminal residue" evidence="3">
    <location>
        <position position="1"/>
    </location>
</feature>
<keyword evidence="2" id="KW-0663">Pyridoxal phosphate</keyword>
<dbReference type="InterPro" id="IPR015421">
    <property type="entry name" value="PyrdxlP-dep_Trfase_major"/>
</dbReference>
<dbReference type="GO" id="GO:0005739">
    <property type="term" value="C:mitochondrion"/>
    <property type="evidence" value="ECO:0007669"/>
    <property type="project" value="TreeGrafter"/>
</dbReference>
<dbReference type="EMBL" id="BARW01018671">
    <property type="protein sequence ID" value="GAJ01251.1"/>
    <property type="molecule type" value="Genomic_DNA"/>
</dbReference>
<comment type="caution">
    <text evidence="3">The sequence shown here is derived from an EMBL/GenBank/DDBJ whole genome shotgun (WGS) entry which is preliminary data.</text>
</comment>